<dbReference type="Proteomes" id="UP000751190">
    <property type="component" value="Unassembled WGS sequence"/>
</dbReference>
<comment type="caution">
    <text evidence="9">The sequence shown here is derived from an EMBL/GenBank/DDBJ whole genome shotgun (WGS) entry which is preliminary data.</text>
</comment>
<evidence type="ECO:0000313" key="10">
    <source>
        <dbReference type="Proteomes" id="UP000751190"/>
    </source>
</evidence>
<feature type="chain" id="PRO_5035229612" description="protein-L-isoaspartate(D-aspartate) O-methyltransferase" evidence="8">
    <location>
        <begin position="21"/>
        <end position="244"/>
    </location>
</feature>
<evidence type="ECO:0000256" key="3">
    <source>
        <dbReference type="ARBA" id="ARBA00011890"/>
    </source>
</evidence>
<evidence type="ECO:0000256" key="8">
    <source>
        <dbReference type="SAM" id="SignalP"/>
    </source>
</evidence>
<dbReference type="OrthoDB" id="73890at2759"/>
<dbReference type="EC" id="2.1.1.77" evidence="3"/>
<comment type="similarity">
    <text evidence="2">Belongs to the methyltransferase superfamily. L-isoaspartyl/D-aspartyl protein methyltransferase family.</text>
</comment>
<dbReference type="PANTHER" id="PTHR11579:SF0">
    <property type="entry name" value="PROTEIN-L-ISOASPARTATE(D-ASPARTATE) O-METHYLTRANSFERASE"/>
    <property type="match status" value="1"/>
</dbReference>
<dbReference type="CDD" id="cd02440">
    <property type="entry name" value="AdoMet_MTases"/>
    <property type="match status" value="1"/>
</dbReference>
<evidence type="ECO:0000256" key="5">
    <source>
        <dbReference type="ARBA" id="ARBA00022603"/>
    </source>
</evidence>
<dbReference type="EMBL" id="JAGTXO010000035">
    <property type="protein sequence ID" value="KAG8460059.1"/>
    <property type="molecule type" value="Genomic_DNA"/>
</dbReference>
<keyword evidence="7" id="KW-0949">S-adenosyl-L-methionine</keyword>
<keyword evidence="8" id="KW-0732">Signal</keyword>
<dbReference type="GO" id="GO:0032259">
    <property type="term" value="P:methylation"/>
    <property type="evidence" value="ECO:0007669"/>
    <property type="project" value="UniProtKB-KW"/>
</dbReference>
<evidence type="ECO:0000256" key="2">
    <source>
        <dbReference type="ARBA" id="ARBA00005369"/>
    </source>
</evidence>
<comment type="subcellular location">
    <subcellularLocation>
        <location evidence="1">Cytoplasm</location>
    </subcellularLocation>
</comment>
<accession>A0A8J6C4B3</accession>
<evidence type="ECO:0000313" key="9">
    <source>
        <dbReference type="EMBL" id="KAG8460059.1"/>
    </source>
</evidence>
<keyword evidence="10" id="KW-1185">Reference proteome</keyword>
<dbReference type="SUPFAM" id="SSF53335">
    <property type="entry name" value="S-adenosyl-L-methionine-dependent methyltransferases"/>
    <property type="match status" value="1"/>
</dbReference>
<evidence type="ECO:0000256" key="1">
    <source>
        <dbReference type="ARBA" id="ARBA00004496"/>
    </source>
</evidence>
<keyword evidence="6" id="KW-0808">Transferase</keyword>
<dbReference type="NCBIfam" id="TIGR00080">
    <property type="entry name" value="pimt"/>
    <property type="match status" value="1"/>
</dbReference>
<dbReference type="Gene3D" id="3.40.50.150">
    <property type="entry name" value="Vaccinia Virus protein VP39"/>
    <property type="match status" value="1"/>
</dbReference>
<dbReference type="PANTHER" id="PTHR11579">
    <property type="entry name" value="PROTEIN-L-ISOASPARTATE O-METHYLTRANSFERASE"/>
    <property type="match status" value="1"/>
</dbReference>
<reference evidence="9" key="1">
    <citation type="submission" date="2021-05" db="EMBL/GenBank/DDBJ databases">
        <title>The genome of the haptophyte Pavlova lutheri (Diacronema luteri, Pavlovales) - a model for lipid biosynthesis in eukaryotic algae.</title>
        <authorList>
            <person name="Hulatt C.J."/>
            <person name="Posewitz M.C."/>
        </authorList>
    </citation>
    <scope>NUCLEOTIDE SEQUENCE</scope>
    <source>
        <strain evidence="9">NIVA-4/92</strain>
    </source>
</reference>
<evidence type="ECO:0000256" key="4">
    <source>
        <dbReference type="ARBA" id="ARBA00022490"/>
    </source>
</evidence>
<dbReference type="GO" id="GO:0005737">
    <property type="term" value="C:cytoplasm"/>
    <property type="evidence" value="ECO:0007669"/>
    <property type="project" value="UniProtKB-SubCell"/>
</dbReference>
<feature type="signal peptide" evidence="8">
    <location>
        <begin position="1"/>
        <end position="20"/>
    </location>
</feature>
<protein>
    <recommendedName>
        <fullName evidence="3">protein-L-isoaspartate(D-aspartate) O-methyltransferase</fullName>
        <ecNumber evidence="3">2.1.1.77</ecNumber>
    </recommendedName>
</protein>
<keyword evidence="4" id="KW-0963">Cytoplasm</keyword>
<sequence length="244" mass="25462">MLAAPARAMALLFMPQTAMMWTSSGHSNSALVDNLIRDQVVKDARVASAMRAVDRADFCPPGGRPYDDSPMPIGYGQTISAPHMHAHALELLKEHLKPGSKVLDVGVGSGILAAMMAHMVGEHGKVVSIDFPELVSLAERNLLKSCAQQLGGPSPTIQLHAADGWRGVPDEAPFAAIHVGAAAASVPQALLDQLEPGGRMLIPVGPEGGAQALCVVDKSRDGTVTQTAQMSVRFVPLVRTAGGA</sequence>
<dbReference type="GO" id="GO:0004719">
    <property type="term" value="F:protein-L-isoaspartate (D-aspartate) O-methyltransferase activity"/>
    <property type="evidence" value="ECO:0007669"/>
    <property type="project" value="UniProtKB-EC"/>
</dbReference>
<dbReference type="InterPro" id="IPR029063">
    <property type="entry name" value="SAM-dependent_MTases_sf"/>
</dbReference>
<organism evidence="9 10">
    <name type="scientific">Diacronema lutheri</name>
    <name type="common">Unicellular marine alga</name>
    <name type="synonym">Monochrysis lutheri</name>
    <dbReference type="NCBI Taxonomy" id="2081491"/>
    <lineage>
        <taxon>Eukaryota</taxon>
        <taxon>Haptista</taxon>
        <taxon>Haptophyta</taxon>
        <taxon>Pavlovophyceae</taxon>
        <taxon>Pavlovales</taxon>
        <taxon>Pavlovaceae</taxon>
        <taxon>Diacronema</taxon>
    </lineage>
</organism>
<dbReference type="AlphaFoldDB" id="A0A8J6C4B3"/>
<evidence type="ECO:0000256" key="7">
    <source>
        <dbReference type="ARBA" id="ARBA00022691"/>
    </source>
</evidence>
<dbReference type="OMA" id="HMHASAC"/>
<keyword evidence="5" id="KW-0489">Methyltransferase</keyword>
<dbReference type="InterPro" id="IPR000682">
    <property type="entry name" value="PCMT"/>
</dbReference>
<proteinExistence type="inferred from homology"/>
<dbReference type="Pfam" id="PF01135">
    <property type="entry name" value="PCMT"/>
    <property type="match status" value="1"/>
</dbReference>
<gene>
    <name evidence="9" type="ORF">KFE25_014204</name>
</gene>
<name>A0A8J6C4B3_DIALT</name>
<evidence type="ECO:0000256" key="6">
    <source>
        <dbReference type="ARBA" id="ARBA00022679"/>
    </source>
</evidence>